<feature type="transmembrane region" description="Helical" evidence="2">
    <location>
        <begin position="32"/>
        <end position="53"/>
    </location>
</feature>
<feature type="domain" description="M23ase beta-sheet core" evidence="3">
    <location>
        <begin position="232"/>
        <end position="327"/>
    </location>
</feature>
<dbReference type="PANTHER" id="PTHR21666:SF289">
    <property type="entry name" value="L-ALA--D-GLU ENDOPEPTIDASE"/>
    <property type="match status" value="1"/>
</dbReference>
<evidence type="ECO:0000256" key="2">
    <source>
        <dbReference type="SAM" id="Phobius"/>
    </source>
</evidence>
<sequence length="333" mass="36658">MKESEDTLTVIIFRGARSNPWRLKFRKSLVKYGMIVGLVLLLVQGGVITHYVYQWSQLSELGEIKQELTSSRARTSNFSTEVDGMKKRMLALETLNRKLQTMFGLEADEIQGLPSGLPGQGGEELPYEEMPYDGVQEEASWDLKTSIEKTGTSPEVSGLNSTMDRKITEIKAGLEWLNQQTELESQILEELSAAAQQKADQWASIPSIWPVKGALTSKFGPRVSPFTGKKALHAGIDIGAPTGTEVRSPAAGKVVVAAYDGRMGKFVRIDHGYGIETTYGHMSKINVKYGDKVQRGDLVGLVGSTGKFSTGPHLHYQVAVNDRVVDPIHYILD</sequence>
<dbReference type="Proteomes" id="UP001302719">
    <property type="component" value="Chromosome"/>
</dbReference>
<dbReference type="Gene3D" id="2.70.70.10">
    <property type="entry name" value="Glucose Permease (Domain IIA)"/>
    <property type="match status" value="1"/>
</dbReference>
<keyword evidence="2" id="KW-0812">Transmembrane</keyword>
<dbReference type="EMBL" id="CP116967">
    <property type="protein sequence ID" value="WNM58682.1"/>
    <property type="molecule type" value="Genomic_DNA"/>
</dbReference>
<accession>A0AA96GC55</accession>
<name>A0AA96GC55_9BACT</name>
<evidence type="ECO:0000256" key="1">
    <source>
        <dbReference type="ARBA" id="ARBA00022729"/>
    </source>
</evidence>
<evidence type="ECO:0000313" key="4">
    <source>
        <dbReference type="EMBL" id="WNM58682.1"/>
    </source>
</evidence>
<dbReference type="PANTHER" id="PTHR21666">
    <property type="entry name" value="PEPTIDASE-RELATED"/>
    <property type="match status" value="1"/>
</dbReference>
<dbReference type="FunFam" id="2.70.70.10:FF:000006">
    <property type="entry name" value="M23 family peptidase"/>
    <property type="match status" value="1"/>
</dbReference>
<gene>
    <name evidence="4" type="ORF">PP769_02630</name>
</gene>
<dbReference type="SUPFAM" id="SSF51261">
    <property type="entry name" value="Duplicated hybrid motif"/>
    <property type="match status" value="1"/>
</dbReference>
<dbReference type="GO" id="GO:0004222">
    <property type="term" value="F:metalloendopeptidase activity"/>
    <property type="evidence" value="ECO:0007669"/>
    <property type="project" value="TreeGrafter"/>
</dbReference>
<protein>
    <submittedName>
        <fullName evidence="4">M23 family metallopeptidase</fullName>
    </submittedName>
</protein>
<organism evidence="4 5">
    <name type="scientific">Candidatus Nitrospira allomarina</name>
    <dbReference type="NCBI Taxonomy" id="3020900"/>
    <lineage>
        <taxon>Bacteria</taxon>
        <taxon>Pseudomonadati</taxon>
        <taxon>Nitrospirota</taxon>
        <taxon>Nitrospiria</taxon>
        <taxon>Nitrospirales</taxon>
        <taxon>Nitrospiraceae</taxon>
        <taxon>Nitrospira</taxon>
    </lineage>
</organism>
<reference evidence="4 5" key="1">
    <citation type="submission" date="2023-01" db="EMBL/GenBank/DDBJ databases">
        <title>Cultivation and genomic characterization of new, ubiquitous marine nitrite-oxidizing bacteria from the Nitrospirales.</title>
        <authorList>
            <person name="Mueller A.J."/>
            <person name="Daebeler A."/>
            <person name="Herbold C.W."/>
            <person name="Kirkegaard R.H."/>
            <person name="Daims H."/>
        </authorList>
    </citation>
    <scope>NUCLEOTIDE SEQUENCE [LARGE SCALE GENOMIC DNA]</scope>
    <source>
        <strain evidence="4 5">VA</strain>
    </source>
</reference>
<keyword evidence="2" id="KW-1133">Transmembrane helix</keyword>
<keyword evidence="5" id="KW-1185">Reference proteome</keyword>
<dbReference type="Pfam" id="PF01551">
    <property type="entry name" value="Peptidase_M23"/>
    <property type="match status" value="1"/>
</dbReference>
<dbReference type="InterPro" id="IPR011055">
    <property type="entry name" value="Dup_hybrid_motif"/>
</dbReference>
<dbReference type="AlphaFoldDB" id="A0AA96GC55"/>
<dbReference type="CDD" id="cd12797">
    <property type="entry name" value="M23_peptidase"/>
    <property type="match status" value="1"/>
</dbReference>
<evidence type="ECO:0000259" key="3">
    <source>
        <dbReference type="Pfam" id="PF01551"/>
    </source>
</evidence>
<keyword evidence="1" id="KW-0732">Signal</keyword>
<dbReference type="InterPro" id="IPR016047">
    <property type="entry name" value="M23ase_b-sheet_dom"/>
</dbReference>
<evidence type="ECO:0000313" key="5">
    <source>
        <dbReference type="Proteomes" id="UP001302719"/>
    </source>
</evidence>
<proteinExistence type="predicted"/>
<dbReference type="RefSeq" id="WP_312644826.1">
    <property type="nucleotide sequence ID" value="NZ_CP116967.1"/>
</dbReference>
<keyword evidence="2" id="KW-0472">Membrane</keyword>
<dbReference type="KEGG" id="nall:PP769_02630"/>
<dbReference type="InterPro" id="IPR050570">
    <property type="entry name" value="Cell_wall_metabolism_enzyme"/>
</dbReference>